<proteinExistence type="predicted"/>
<feature type="region of interest" description="Disordered" evidence="1">
    <location>
        <begin position="22"/>
        <end position="41"/>
    </location>
</feature>
<organism evidence="2">
    <name type="scientific">uncultured Rubrobacteraceae bacterium</name>
    <dbReference type="NCBI Taxonomy" id="349277"/>
    <lineage>
        <taxon>Bacteria</taxon>
        <taxon>Bacillati</taxon>
        <taxon>Actinomycetota</taxon>
        <taxon>Rubrobacteria</taxon>
        <taxon>Rubrobacterales</taxon>
        <taxon>Rubrobacteraceae</taxon>
        <taxon>environmental samples</taxon>
    </lineage>
</organism>
<protein>
    <submittedName>
        <fullName evidence="2">Uncharacterized protein</fullName>
    </submittedName>
</protein>
<evidence type="ECO:0000256" key="1">
    <source>
        <dbReference type="SAM" id="MobiDB-lite"/>
    </source>
</evidence>
<feature type="compositionally biased region" description="Low complexity" evidence="1">
    <location>
        <begin position="22"/>
        <end position="31"/>
    </location>
</feature>
<dbReference type="EMBL" id="CADCVA010000285">
    <property type="protein sequence ID" value="CAA9430077.1"/>
    <property type="molecule type" value="Genomic_DNA"/>
</dbReference>
<accession>A0A6J4Q4H9</accession>
<sequence>CTAATDTCCMLRLTTPTRRWSRARWSTSRDTPAPGASATYL</sequence>
<feature type="non-terminal residue" evidence="2">
    <location>
        <position position="1"/>
    </location>
</feature>
<gene>
    <name evidence="2" type="ORF">AVDCRST_MAG82-2041</name>
</gene>
<evidence type="ECO:0000313" key="2">
    <source>
        <dbReference type="EMBL" id="CAA9430077.1"/>
    </source>
</evidence>
<name>A0A6J4Q4H9_9ACTN</name>
<reference evidence="2" key="1">
    <citation type="submission" date="2020-02" db="EMBL/GenBank/DDBJ databases">
        <authorList>
            <person name="Meier V. D."/>
        </authorList>
    </citation>
    <scope>NUCLEOTIDE SEQUENCE</scope>
    <source>
        <strain evidence="2">AVDCRST_MAG82</strain>
    </source>
</reference>
<feature type="non-terminal residue" evidence="2">
    <location>
        <position position="41"/>
    </location>
</feature>
<dbReference type="AlphaFoldDB" id="A0A6J4Q4H9"/>